<reference evidence="1 2" key="1">
    <citation type="submission" date="2017-03" db="EMBL/GenBank/DDBJ databases">
        <title>Genome sequence of Clostridium chromiireducens DSM 23318.</title>
        <authorList>
            <person name="Poehlein A."/>
            <person name="Daniel R."/>
        </authorList>
    </citation>
    <scope>NUCLEOTIDE SEQUENCE [LARGE SCALE GENOMIC DNA]</scope>
    <source>
        <strain evidence="1 2">DSM 23318</strain>
    </source>
</reference>
<gene>
    <name evidence="1" type="ORF">CLCHR_14780</name>
</gene>
<sequence length="193" mass="22287">MENSRCVATNCDKSETCGHHKVKKFYDDALIEEGLKEDIILEDVIVDEDLSDICLPKYRLYDEYKEESYQYYLCKESYKNLFDFYDNKCDGIYCLYQKDYDNTIKYQSSCIECKLGEHITCTNPQHPTNKIIDEMMKCFWAEQKAFEEAGISEGTVTYICPICNNEAVANRYSYGGSIHGLGSGCKTCGTWHT</sequence>
<evidence type="ECO:0000313" key="1">
    <source>
        <dbReference type="EMBL" id="OPJ63663.1"/>
    </source>
</evidence>
<protein>
    <submittedName>
        <fullName evidence="1">Uncharacterized protein</fullName>
    </submittedName>
</protein>
<dbReference type="Proteomes" id="UP000191056">
    <property type="component" value="Unassembled WGS sequence"/>
</dbReference>
<name>A0A1V4IUT9_9CLOT</name>
<dbReference type="STRING" id="225345.CLCHR_14780"/>
<keyword evidence="2" id="KW-1185">Reference proteome</keyword>
<accession>A0A1V4IUT9</accession>
<proteinExistence type="predicted"/>
<comment type="caution">
    <text evidence="1">The sequence shown here is derived from an EMBL/GenBank/DDBJ whole genome shotgun (WGS) entry which is preliminary data.</text>
</comment>
<dbReference type="AlphaFoldDB" id="A0A1V4IUT9"/>
<organism evidence="1 2">
    <name type="scientific">Clostridium chromiireducens</name>
    <dbReference type="NCBI Taxonomy" id="225345"/>
    <lineage>
        <taxon>Bacteria</taxon>
        <taxon>Bacillati</taxon>
        <taxon>Bacillota</taxon>
        <taxon>Clostridia</taxon>
        <taxon>Eubacteriales</taxon>
        <taxon>Clostridiaceae</taxon>
        <taxon>Clostridium</taxon>
    </lineage>
</organism>
<evidence type="ECO:0000313" key="2">
    <source>
        <dbReference type="Proteomes" id="UP000191056"/>
    </source>
</evidence>
<dbReference type="EMBL" id="MZGT01000016">
    <property type="protein sequence ID" value="OPJ63663.1"/>
    <property type="molecule type" value="Genomic_DNA"/>
</dbReference>
<dbReference type="OrthoDB" id="10010434at2"/>
<dbReference type="RefSeq" id="WP_079439051.1">
    <property type="nucleotide sequence ID" value="NZ_MZGT01000016.1"/>
</dbReference>